<keyword evidence="2" id="KW-1185">Reference proteome</keyword>
<proteinExistence type="predicted"/>
<sequence length="42" mass="4523">MSDRRTVDCVAERVSRNCCLLLSSSLQCLGRPTNGGGTPNVR</sequence>
<accession>A0A225UPU8</accession>
<name>A0A225UPU8_9STRA</name>
<gene>
    <name evidence="1" type="ORF">PHMEG_00034957</name>
</gene>
<protein>
    <submittedName>
        <fullName evidence="1">Uncharacterized protein</fullName>
    </submittedName>
</protein>
<evidence type="ECO:0000313" key="1">
    <source>
        <dbReference type="EMBL" id="OWY95122.1"/>
    </source>
</evidence>
<dbReference type="AlphaFoldDB" id="A0A225UPU8"/>
<organism evidence="1 2">
    <name type="scientific">Phytophthora megakarya</name>
    <dbReference type="NCBI Taxonomy" id="4795"/>
    <lineage>
        <taxon>Eukaryota</taxon>
        <taxon>Sar</taxon>
        <taxon>Stramenopiles</taxon>
        <taxon>Oomycota</taxon>
        <taxon>Peronosporomycetes</taxon>
        <taxon>Peronosporales</taxon>
        <taxon>Peronosporaceae</taxon>
        <taxon>Phytophthora</taxon>
    </lineage>
</organism>
<dbReference type="Proteomes" id="UP000198211">
    <property type="component" value="Unassembled WGS sequence"/>
</dbReference>
<dbReference type="EMBL" id="NBNE01013386">
    <property type="protein sequence ID" value="OWY95122.1"/>
    <property type="molecule type" value="Genomic_DNA"/>
</dbReference>
<comment type="caution">
    <text evidence="1">The sequence shown here is derived from an EMBL/GenBank/DDBJ whole genome shotgun (WGS) entry which is preliminary data.</text>
</comment>
<evidence type="ECO:0000313" key="2">
    <source>
        <dbReference type="Proteomes" id="UP000198211"/>
    </source>
</evidence>
<reference evidence="2" key="1">
    <citation type="submission" date="2017-03" db="EMBL/GenBank/DDBJ databases">
        <title>Phytopthora megakarya and P. palmivora, two closely related causual agents of cacao black pod achieved similar genome size and gene model numbers by different mechanisms.</title>
        <authorList>
            <person name="Ali S."/>
            <person name="Shao J."/>
            <person name="Larry D.J."/>
            <person name="Kronmiller B."/>
            <person name="Shen D."/>
            <person name="Strem M.D."/>
            <person name="Melnick R.L."/>
            <person name="Guiltinan M.J."/>
            <person name="Tyler B.M."/>
            <person name="Meinhardt L.W."/>
            <person name="Bailey B.A."/>
        </authorList>
    </citation>
    <scope>NUCLEOTIDE SEQUENCE [LARGE SCALE GENOMIC DNA]</scope>
    <source>
        <strain evidence="2">zdho120</strain>
    </source>
</reference>